<feature type="domain" description="Sulfotransferase" evidence="2">
    <location>
        <begin position="133"/>
        <end position="229"/>
    </location>
</feature>
<dbReference type="PANTHER" id="PTHR45964:SF9">
    <property type="entry name" value="SULFOTRANSFERASE"/>
    <property type="match status" value="1"/>
</dbReference>
<comment type="similarity">
    <text evidence="1">Belongs to the WSCD family.</text>
</comment>
<evidence type="ECO:0000256" key="1">
    <source>
        <dbReference type="ARBA" id="ARBA00010236"/>
    </source>
</evidence>
<evidence type="ECO:0000313" key="4">
    <source>
        <dbReference type="Proteomes" id="UP000747542"/>
    </source>
</evidence>
<dbReference type="Pfam" id="PF00685">
    <property type="entry name" value="Sulfotransfer_1"/>
    <property type="match status" value="1"/>
</dbReference>
<sequence length="432" mass="48948">MVLGGSRRIMVIQGFLKIHLDYGRPQHEPWAGKVGCMGVRVGFARRRTLPRTALASYPGSGNTWLRYLIQSSSGLFTGSVYIDRELASKGFYGENEIPECGCTIAVKTHGYCLGGLPAERTKEMDKFFGRGLLLLRNPFDTLIAYRNYLSAGHLGVAGPAAFKGADWSRFVHGQMEVWRAYALDWITLGRSVLVVHYEYLLEDPQRELLRILQFLRLRVEKQRLQCVMANLDGAFRRVTPDKISYRISDPYTKELHEVVEEGMRDVDLALVKHGWPGLPVHLYSYHYERNTTTTPTKDTRDTNSVFKGPINAIISTNNVIMGTSSVAQGSANNVAKFIKNDIVRETKLPIKSLNSIVQDNSIIIEDTRTTVKAPLDTRNKKGKVGRNVYQKKIDKRWKAKGKKERKINGNKIKFEDQNGVKVLKLSPWMKSR</sequence>
<reference evidence="3" key="1">
    <citation type="journal article" date="2021" name="Sci. Adv.">
        <title>The American lobster genome reveals insights on longevity, neural, and immune adaptations.</title>
        <authorList>
            <person name="Polinski J.M."/>
            <person name="Zimin A.V."/>
            <person name="Clark K.F."/>
            <person name="Kohn A.B."/>
            <person name="Sadowski N."/>
            <person name="Timp W."/>
            <person name="Ptitsyn A."/>
            <person name="Khanna P."/>
            <person name="Romanova D.Y."/>
            <person name="Williams P."/>
            <person name="Greenwood S.J."/>
            <person name="Moroz L.L."/>
            <person name="Walt D.R."/>
            <person name="Bodnar A.G."/>
        </authorList>
    </citation>
    <scope>NUCLEOTIDE SEQUENCE</scope>
    <source>
        <strain evidence="3">GMGI-L3</strain>
    </source>
</reference>
<keyword evidence="4" id="KW-1185">Reference proteome</keyword>
<accession>A0A8J5JYP7</accession>
<protein>
    <submittedName>
        <fullName evidence="3">WSC domain-containing protein 1-like 1</fullName>
    </submittedName>
</protein>
<dbReference type="EMBL" id="JAHLQT010028808">
    <property type="protein sequence ID" value="KAG7161829.1"/>
    <property type="molecule type" value="Genomic_DNA"/>
</dbReference>
<dbReference type="Proteomes" id="UP000747542">
    <property type="component" value="Unassembled WGS sequence"/>
</dbReference>
<dbReference type="Gene3D" id="3.40.50.300">
    <property type="entry name" value="P-loop containing nucleotide triphosphate hydrolases"/>
    <property type="match status" value="1"/>
</dbReference>
<dbReference type="AlphaFoldDB" id="A0A8J5JYP7"/>
<comment type="caution">
    <text evidence="3">The sequence shown here is derived from an EMBL/GenBank/DDBJ whole genome shotgun (WGS) entry which is preliminary data.</text>
</comment>
<dbReference type="PANTHER" id="PTHR45964">
    <property type="entry name" value="WSCD FAMILY MEMBER CG9164"/>
    <property type="match status" value="1"/>
</dbReference>
<proteinExistence type="inferred from homology"/>
<organism evidence="3 4">
    <name type="scientific">Homarus americanus</name>
    <name type="common">American lobster</name>
    <dbReference type="NCBI Taxonomy" id="6706"/>
    <lineage>
        <taxon>Eukaryota</taxon>
        <taxon>Metazoa</taxon>
        <taxon>Ecdysozoa</taxon>
        <taxon>Arthropoda</taxon>
        <taxon>Crustacea</taxon>
        <taxon>Multicrustacea</taxon>
        <taxon>Malacostraca</taxon>
        <taxon>Eumalacostraca</taxon>
        <taxon>Eucarida</taxon>
        <taxon>Decapoda</taxon>
        <taxon>Pleocyemata</taxon>
        <taxon>Astacidea</taxon>
        <taxon>Nephropoidea</taxon>
        <taxon>Nephropidae</taxon>
        <taxon>Homarus</taxon>
    </lineage>
</organism>
<evidence type="ECO:0000313" key="3">
    <source>
        <dbReference type="EMBL" id="KAG7161829.1"/>
    </source>
</evidence>
<gene>
    <name evidence="3" type="primary">Wscd1-L1</name>
    <name evidence="3" type="ORF">Hamer_G007486</name>
</gene>
<name>A0A8J5JYP7_HOMAM</name>
<evidence type="ECO:0000259" key="2">
    <source>
        <dbReference type="Pfam" id="PF00685"/>
    </source>
</evidence>
<dbReference type="InterPro" id="IPR027417">
    <property type="entry name" value="P-loop_NTPase"/>
</dbReference>
<dbReference type="InterPro" id="IPR051589">
    <property type="entry name" value="Sialate-O-sulfotransferase"/>
</dbReference>
<dbReference type="SUPFAM" id="SSF52540">
    <property type="entry name" value="P-loop containing nucleoside triphosphate hydrolases"/>
    <property type="match status" value="1"/>
</dbReference>
<dbReference type="InterPro" id="IPR000863">
    <property type="entry name" value="Sulfotransferase_dom"/>
</dbReference>
<dbReference type="GO" id="GO:0008146">
    <property type="term" value="F:sulfotransferase activity"/>
    <property type="evidence" value="ECO:0007669"/>
    <property type="project" value="InterPro"/>
</dbReference>